<organism evidence="2 3">
    <name type="scientific">Cudoniella acicularis</name>
    <dbReference type="NCBI Taxonomy" id="354080"/>
    <lineage>
        <taxon>Eukaryota</taxon>
        <taxon>Fungi</taxon>
        <taxon>Dikarya</taxon>
        <taxon>Ascomycota</taxon>
        <taxon>Pezizomycotina</taxon>
        <taxon>Leotiomycetes</taxon>
        <taxon>Helotiales</taxon>
        <taxon>Tricladiaceae</taxon>
        <taxon>Cudoniella</taxon>
    </lineage>
</organism>
<dbReference type="OrthoDB" id="10020333at2759"/>
<accession>A0A8H4W3H1</accession>
<feature type="compositionally biased region" description="Basic and acidic residues" evidence="1">
    <location>
        <begin position="39"/>
        <end position="59"/>
    </location>
</feature>
<feature type="compositionally biased region" description="Polar residues" evidence="1">
    <location>
        <begin position="61"/>
        <end position="74"/>
    </location>
</feature>
<evidence type="ECO:0000313" key="2">
    <source>
        <dbReference type="EMBL" id="KAF4632171.1"/>
    </source>
</evidence>
<dbReference type="AlphaFoldDB" id="A0A8H4W3H1"/>
<feature type="region of interest" description="Disordered" evidence="1">
    <location>
        <begin position="166"/>
        <end position="234"/>
    </location>
</feature>
<protein>
    <recommendedName>
        <fullName evidence="4">Protein kinase domain-containing protein</fullName>
    </recommendedName>
</protein>
<reference evidence="2 3" key="1">
    <citation type="submission" date="2020-03" db="EMBL/GenBank/DDBJ databases">
        <title>Draft Genome Sequence of Cudoniella acicularis.</title>
        <authorList>
            <person name="Buettner E."/>
            <person name="Kellner H."/>
        </authorList>
    </citation>
    <scope>NUCLEOTIDE SEQUENCE [LARGE SCALE GENOMIC DNA]</scope>
    <source>
        <strain evidence="2 3">DSM 108380</strain>
    </source>
</reference>
<feature type="region of interest" description="Disordered" evidence="1">
    <location>
        <begin position="1"/>
        <end position="93"/>
    </location>
</feature>
<comment type="caution">
    <text evidence="2">The sequence shown here is derived from an EMBL/GenBank/DDBJ whole genome shotgun (WGS) entry which is preliminary data.</text>
</comment>
<evidence type="ECO:0008006" key="4">
    <source>
        <dbReference type="Google" id="ProtNLM"/>
    </source>
</evidence>
<gene>
    <name evidence="2" type="ORF">G7Y89_g5946</name>
</gene>
<dbReference type="EMBL" id="JAAMPI010000371">
    <property type="protein sequence ID" value="KAF4632171.1"/>
    <property type="molecule type" value="Genomic_DNA"/>
</dbReference>
<dbReference type="Proteomes" id="UP000566819">
    <property type="component" value="Unassembled WGS sequence"/>
</dbReference>
<keyword evidence="3" id="KW-1185">Reference proteome</keyword>
<proteinExistence type="predicted"/>
<feature type="compositionally biased region" description="Polar residues" evidence="1">
    <location>
        <begin position="83"/>
        <end position="93"/>
    </location>
</feature>
<name>A0A8H4W3H1_9HELO</name>
<feature type="compositionally biased region" description="Basic and acidic residues" evidence="1">
    <location>
        <begin position="187"/>
        <end position="198"/>
    </location>
</feature>
<evidence type="ECO:0000256" key="1">
    <source>
        <dbReference type="SAM" id="MobiDB-lite"/>
    </source>
</evidence>
<evidence type="ECO:0000313" key="3">
    <source>
        <dbReference type="Proteomes" id="UP000566819"/>
    </source>
</evidence>
<sequence length="614" mass="69718">MSSSHSPIERPLARNKKRQHDSDDDDDYNTSRSNKKRRPSEYLERENNSKTKTPLRDVTFRANTLQERGNNNRPLRNHVIKTDPSNANEHYNSSASLPWSHRIRTESSQDANCANNSESLLPYHIIETSSSQDDEPNNHAESESLLRNQMTQRVLEAGDTYNASSECVQKDDGLGGSHKGRTASVIPKDDYVENKSSSDHMGGTNFQSSQDGGYDNDNSEFLPENEEEDSTMQVLPRFRRIITTDSINKKLTKDVPCHSIFRSPSHTRHSQGVIAITQQNRHLSFPTTKKKSGVSKAPRSLLQKVLSRPGASIPLNKFSFLEDEIEFVDIIGETTEEQHHARIFRITAGGRSFALKHKYREDDISQSHPQFPLPNQRFDHESTTYARTAHLQDLPSSPIPKCYGYVKLTKIPQARSRHQRDPFRSTRYTSAAYLDFLIQGEDRLGSENQQWRRYFRDRPPSACILRGIVLEDIPSCNLVGRNLSHQPKLISSGRESLARLHECGVLHGDVGDLHHALVAKSHGRIVWVGFGMSYPYGQGALRDFDKRAAMEIIENNTKLHSPMGLQNWRGRVILWPTTFVLTVLPVFFPTMLLDLLNGLAHVLAREVSTLNRNK</sequence>